<dbReference type="Pfam" id="PF07729">
    <property type="entry name" value="FCD"/>
    <property type="match status" value="1"/>
</dbReference>
<dbReference type="RefSeq" id="WP_087168051.1">
    <property type="nucleotide sequence ID" value="NZ_BSBO01000058.1"/>
</dbReference>
<dbReference type="Gene3D" id="1.20.120.530">
    <property type="entry name" value="GntR ligand-binding domain-like"/>
    <property type="match status" value="1"/>
</dbReference>
<evidence type="ECO:0000313" key="6">
    <source>
        <dbReference type="Proteomes" id="UP001145145"/>
    </source>
</evidence>
<dbReference type="GO" id="GO:0003677">
    <property type="term" value="F:DNA binding"/>
    <property type="evidence" value="ECO:0007669"/>
    <property type="project" value="UniProtKB-KW"/>
</dbReference>
<evidence type="ECO:0000259" key="4">
    <source>
        <dbReference type="PROSITE" id="PS50949"/>
    </source>
</evidence>
<organism evidence="5 6">
    <name type="scientific">Sellimonas catena</name>
    <dbReference type="NCBI Taxonomy" id="2994035"/>
    <lineage>
        <taxon>Bacteria</taxon>
        <taxon>Bacillati</taxon>
        <taxon>Bacillota</taxon>
        <taxon>Clostridia</taxon>
        <taxon>Lachnospirales</taxon>
        <taxon>Lachnospiraceae</taxon>
        <taxon>Sellimonas</taxon>
    </lineage>
</organism>
<gene>
    <name evidence="5" type="ORF">Selli1_34360</name>
</gene>
<dbReference type="SUPFAM" id="SSF48008">
    <property type="entry name" value="GntR ligand-binding domain-like"/>
    <property type="match status" value="1"/>
</dbReference>
<feature type="domain" description="HTH gntR-type" evidence="4">
    <location>
        <begin position="9"/>
        <end position="76"/>
    </location>
</feature>
<dbReference type="Gene3D" id="1.10.10.10">
    <property type="entry name" value="Winged helix-like DNA-binding domain superfamily/Winged helix DNA-binding domain"/>
    <property type="match status" value="1"/>
</dbReference>
<keyword evidence="6" id="KW-1185">Reference proteome</keyword>
<dbReference type="Pfam" id="PF00392">
    <property type="entry name" value="GntR"/>
    <property type="match status" value="1"/>
</dbReference>
<dbReference type="PANTHER" id="PTHR43537:SF24">
    <property type="entry name" value="GLUCONATE OPERON TRANSCRIPTIONAL REPRESSOR"/>
    <property type="match status" value="1"/>
</dbReference>
<accession>A0A9W6FDR0</accession>
<comment type="caution">
    <text evidence="5">The sequence shown here is derived from an EMBL/GenBank/DDBJ whole genome shotgun (WGS) entry which is preliminary data.</text>
</comment>
<evidence type="ECO:0000256" key="2">
    <source>
        <dbReference type="ARBA" id="ARBA00023125"/>
    </source>
</evidence>
<dbReference type="PANTHER" id="PTHR43537">
    <property type="entry name" value="TRANSCRIPTIONAL REGULATOR, GNTR FAMILY"/>
    <property type="match status" value="1"/>
</dbReference>
<evidence type="ECO:0000256" key="1">
    <source>
        <dbReference type="ARBA" id="ARBA00023015"/>
    </source>
</evidence>
<keyword evidence="1" id="KW-0805">Transcription regulation</keyword>
<dbReference type="EMBL" id="BSBO01000058">
    <property type="protein sequence ID" value="GLG06262.1"/>
    <property type="molecule type" value="Genomic_DNA"/>
</dbReference>
<keyword evidence="2" id="KW-0238">DNA-binding</keyword>
<dbReference type="InterPro" id="IPR008920">
    <property type="entry name" value="TF_FadR/GntR_C"/>
</dbReference>
<sequence>MAKASISRKTLREQVAEVLRKKILNEEIKPGERMIEAQISEEFQTSRGPVREALRQLEEEGLLEYESHKGCIVRTMTYAEMQEAYLIRSTLEELAVKMCSGKLTEELDRKMENNLRKLGEAAGRKDLYQIIELDEQFHSYVVMASHSDKLYKVWKSLESGNTAAYYTMGSEALVPFDYIQYNHQRILDSFRMQSVEQICEEIQHHYMIVPEVLFQELQKKKQSEES</sequence>
<dbReference type="AlphaFoldDB" id="A0A9W6FDR0"/>
<protein>
    <submittedName>
        <fullName evidence="5">GntR family transcriptional regulator</fullName>
    </submittedName>
</protein>
<evidence type="ECO:0000313" key="5">
    <source>
        <dbReference type="EMBL" id="GLG06262.1"/>
    </source>
</evidence>
<reference evidence="5 6" key="1">
    <citation type="journal article" date="2023" name="Int. J. Syst. Evol. Microbiol.">
        <title>Sellimonas catena sp. nov., isolated from human faeces.</title>
        <authorList>
            <person name="Hisatomi A."/>
            <person name="Ohkuma M."/>
            <person name="Sakamoto M."/>
        </authorList>
    </citation>
    <scope>NUCLEOTIDE SEQUENCE [LARGE SCALE GENOMIC DNA]</scope>
    <source>
        <strain evidence="5 6">12EGH17</strain>
    </source>
</reference>
<name>A0A9W6FDR0_9FIRM</name>
<dbReference type="GO" id="GO:0003700">
    <property type="term" value="F:DNA-binding transcription factor activity"/>
    <property type="evidence" value="ECO:0007669"/>
    <property type="project" value="InterPro"/>
</dbReference>
<dbReference type="PRINTS" id="PR00035">
    <property type="entry name" value="HTHGNTR"/>
</dbReference>
<dbReference type="InterPro" id="IPR036388">
    <property type="entry name" value="WH-like_DNA-bd_sf"/>
</dbReference>
<dbReference type="SMART" id="SM00345">
    <property type="entry name" value="HTH_GNTR"/>
    <property type="match status" value="1"/>
</dbReference>
<proteinExistence type="predicted"/>
<dbReference type="SUPFAM" id="SSF46785">
    <property type="entry name" value="Winged helix' DNA-binding domain"/>
    <property type="match status" value="1"/>
</dbReference>
<evidence type="ECO:0000256" key="3">
    <source>
        <dbReference type="ARBA" id="ARBA00023163"/>
    </source>
</evidence>
<dbReference type="InterPro" id="IPR000524">
    <property type="entry name" value="Tscrpt_reg_HTH_GntR"/>
</dbReference>
<keyword evidence="3" id="KW-0804">Transcription</keyword>
<dbReference type="PROSITE" id="PS50949">
    <property type="entry name" value="HTH_GNTR"/>
    <property type="match status" value="1"/>
</dbReference>
<dbReference type="Proteomes" id="UP001145145">
    <property type="component" value="Unassembled WGS sequence"/>
</dbReference>
<dbReference type="InterPro" id="IPR011711">
    <property type="entry name" value="GntR_C"/>
</dbReference>
<dbReference type="InterPro" id="IPR036390">
    <property type="entry name" value="WH_DNA-bd_sf"/>
</dbReference>
<dbReference type="SMART" id="SM00895">
    <property type="entry name" value="FCD"/>
    <property type="match status" value="1"/>
</dbReference>